<protein>
    <recommendedName>
        <fullName evidence="3">EVE domain-containing protein</fullName>
    </recommendedName>
</protein>
<organism evidence="1 2">
    <name type="scientific">Bradyrhizobium erythrophlei</name>
    <dbReference type="NCBI Taxonomy" id="1437360"/>
    <lineage>
        <taxon>Bacteria</taxon>
        <taxon>Pseudomonadati</taxon>
        <taxon>Pseudomonadota</taxon>
        <taxon>Alphaproteobacteria</taxon>
        <taxon>Hyphomicrobiales</taxon>
        <taxon>Nitrobacteraceae</taxon>
        <taxon>Bradyrhizobium</taxon>
    </lineage>
</organism>
<evidence type="ECO:0000313" key="2">
    <source>
        <dbReference type="Proteomes" id="UP000198992"/>
    </source>
</evidence>
<reference evidence="1 2" key="1">
    <citation type="submission" date="2016-10" db="EMBL/GenBank/DDBJ databases">
        <authorList>
            <person name="de Groot N.N."/>
        </authorList>
    </citation>
    <scope>NUCLEOTIDE SEQUENCE [LARGE SCALE GENOMIC DNA]</scope>
    <source>
        <strain evidence="1 2">MT12</strain>
    </source>
</reference>
<accession>A0A1H4SBI8</accession>
<dbReference type="EMBL" id="FNTH01000001">
    <property type="protein sequence ID" value="SEC41522.1"/>
    <property type="molecule type" value="Genomic_DNA"/>
</dbReference>
<name>A0A1H4SBI8_9BRAD</name>
<gene>
    <name evidence="1" type="ORF">SAMN05444164_1782</name>
</gene>
<dbReference type="Proteomes" id="UP000198992">
    <property type="component" value="Unassembled WGS sequence"/>
</dbReference>
<evidence type="ECO:0000313" key="1">
    <source>
        <dbReference type="EMBL" id="SEC41522.1"/>
    </source>
</evidence>
<proteinExistence type="predicted"/>
<evidence type="ECO:0008006" key="3">
    <source>
        <dbReference type="Google" id="ProtNLM"/>
    </source>
</evidence>
<sequence>MSSLGRRLAERTGAGDAMAFAIKTEIGEPRAKAFIFTAQKTMYGGKLIAADDIVFVFASENEGGNGLIARAVVTSAEPVPRKLDVARQTPRVSIAVRRVALVKRPLGRDALKRFKDWDDGRPETELNFKFYRQATNKIVGISDETAAFLDRFF</sequence>
<dbReference type="AlphaFoldDB" id="A0A1H4SBI8"/>